<dbReference type="Proteomes" id="UP000741282">
    <property type="component" value="Unassembled WGS sequence"/>
</dbReference>
<dbReference type="AlphaFoldDB" id="A0A955I2M4"/>
<dbReference type="EMBL" id="JAGQLN010000005">
    <property type="protein sequence ID" value="MCA9376656.1"/>
    <property type="molecule type" value="Genomic_DNA"/>
</dbReference>
<evidence type="ECO:0000313" key="2">
    <source>
        <dbReference type="Proteomes" id="UP000741282"/>
    </source>
</evidence>
<organism evidence="1 2">
    <name type="scientific">Candidatus Dojkabacteria bacterium</name>
    <dbReference type="NCBI Taxonomy" id="2099670"/>
    <lineage>
        <taxon>Bacteria</taxon>
        <taxon>Candidatus Dojkabacteria</taxon>
    </lineage>
</organism>
<accession>A0A955I2M4</accession>
<protein>
    <submittedName>
        <fullName evidence="1">Uncharacterized protein</fullName>
    </submittedName>
</protein>
<evidence type="ECO:0000313" key="1">
    <source>
        <dbReference type="EMBL" id="MCA9376656.1"/>
    </source>
</evidence>
<comment type="caution">
    <text evidence="1">The sequence shown here is derived from an EMBL/GenBank/DDBJ whole genome shotgun (WGS) entry which is preliminary data.</text>
</comment>
<reference evidence="1" key="1">
    <citation type="submission" date="2020-04" db="EMBL/GenBank/DDBJ databases">
        <authorList>
            <person name="Zhang T."/>
        </authorList>
    </citation>
    <scope>NUCLEOTIDE SEQUENCE</scope>
    <source>
        <strain evidence="1">HKST-UBA17</strain>
    </source>
</reference>
<name>A0A955I2M4_9BACT</name>
<sequence>MADTLSDDGTSKLNHYEEPTIPTIPTLPTIIDLLIRKIEVPTFEGTHEPIPAGEELEWMARFDGITPNPFMLSQYFDHVTNHFSNKGALLYFQNAINTDPALRVFNDDRQILTFINSVNGIILELYSAGLSEYQNYWWVIMYLLNNSKWTSIMQPPPGFDSEPTIMRITYLSKARAVIQISPHGSEENPYLTTLEMIDQLILELSNSIEDESVSFQLD</sequence>
<gene>
    <name evidence="1" type="ORF">KC685_01920</name>
</gene>
<reference evidence="1" key="2">
    <citation type="journal article" date="2021" name="Microbiome">
        <title>Successional dynamics and alternative stable states in a saline activated sludge microbial community over 9 years.</title>
        <authorList>
            <person name="Wang Y."/>
            <person name="Ye J."/>
            <person name="Ju F."/>
            <person name="Liu L."/>
            <person name="Boyd J.A."/>
            <person name="Deng Y."/>
            <person name="Parks D.H."/>
            <person name="Jiang X."/>
            <person name="Yin X."/>
            <person name="Woodcroft B.J."/>
            <person name="Tyson G.W."/>
            <person name="Hugenholtz P."/>
            <person name="Polz M.F."/>
            <person name="Zhang T."/>
        </authorList>
    </citation>
    <scope>NUCLEOTIDE SEQUENCE</scope>
    <source>
        <strain evidence="1">HKST-UBA17</strain>
    </source>
</reference>
<proteinExistence type="predicted"/>